<dbReference type="EMBL" id="BLAY01000012">
    <property type="protein sequence ID" value="GET36394.1"/>
    <property type="molecule type" value="Genomic_DNA"/>
</dbReference>
<evidence type="ECO:0000313" key="1">
    <source>
        <dbReference type="EMBL" id="GET36394.1"/>
    </source>
</evidence>
<accession>A0AAV3X2W8</accession>
<reference evidence="1" key="1">
    <citation type="submission" date="2019-10" db="EMBL/GenBank/DDBJ databases">
        <title>Draft genome sequece of Microseira wollei NIES-4236.</title>
        <authorList>
            <person name="Yamaguchi H."/>
            <person name="Suzuki S."/>
            <person name="Kawachi M."/>
        </authorList>
    </citation>
    <scope>NUCLEOTIDE SEQUENCE</scope>
    <source>
        <strain evidence="1">NIES-4236</strain>
    </source>
</reference>
<name>A0AAV3X2W8_9CYAN</name>
<keyword evidence="1" id="KW-0489">Methyltransferase</keyword>
<comment type="caution">
    <text evidence="1">The sequence shown here is derived from an EMBL/GenBank/DDBJ whole genome shotgun (WGS) entry which is preliminary data.</text>
</comment>
<evidence type="ECO:0000313" key="2">
    <source>
        <dbReference type="Proteomes" id="UP001050975"/>
    </source>
</evidence>
<protein>
    <submittedName>
        <fullName evidence="1">DNA-cytosine methyltransferase</fullName>
    </submittedName>
</protein>
<dbReference type="GO" id="GO:0032259">
    <property type="term" value="P:methylation"/>
    <property type="evidence" value="ECO:0007669"/>
    <property type="project" value="UniProtKB-KW"/>
</dbReference>
<dbReference type="Proteomes" id="UP001050975">
    <property type="component" value="Unassembled WGS sequence"/>
</dbReference>
<dbReference type="GO" id="GO:0008168">
    <property type="term" value="F:methyltransferase activity"/>
    <property type="evidence" value="ECO:0007669"/>
    <property type="project" value="UniProtKB-KW"/>
</dbReference>
<proteinExistence type="predicted"/>
<organism evidence="1 2">
    <name type="scientific">Microseira wollei NIES-4236</name>
    <dbReference type="NCBI Taxonomy" id="2530354"/>
    <lineage>
        <taxon>Bacteria</taxon>
        <taxon>Bacillati</taxon>
        <taxon>Cyanobacteriota</taxon>
        <taxon>Cyanophyceae</taxon>
        <taxon>Oscillatoriophycideae</taxon>
        <taxon>Aerosakkonematales</taxon>
        <taxon>Aerosakkonemataceae</taxon>
        <taxon>Microseira</taxon>
    </lineage>
</organism>
<gene>
    <name evidence="1" type="ORF">MiSe_11450</name>
</gene>
<keyword evidence="1" id="KW-0808">Transferase</keyword>
<sequence>MSELHLRVFRTRSELVLPDGTIQVFLEGGMSQSAKLKYQKIAGELSKGYLEQQIIRCRDNLAELDFSRLSQINLDTLNKLVESVTSEVGRALIGLTVLQLCVKAIEPTQSIRLHKGSVGRRDFSWQDGISMRSLDKQYITPVLRKYDLLRLNADGFMMTRSLAENYPYTPVYKANIRGARQEWLRIVESIENNEILPESALNYLLSQLWNRANEFKALAAQTIANLQQFLNSNQPVNQERITALIERHINESDYAARIMEIAMHSLMQAMQDCQILAEGVLKPLSQMRSANKKHGNVGDIELLSAQQIVESWDAKYGKSYLRDELEELADKLIANPTVAIAGFVTSVEPDRLEEILARCQEIEDELGIYIEILTFINWVKKQFERGIGDSLITEKELASAWITAYTESLAQRRREIAPIDEPCHQWLTSLKAILEN</sequence>
<keyword evidence="2" id="KW-1185">Reference proteome</keyword>
<dbReference type="AlphaFoldDB" id="A0AAV3X2W8"/>